<evidence type="ECO:0000256" key="2">
    <source>
        <dbReference type="PIRSR" id="PIRSR016184-1"/>
    </source>
</evidence>
<dbReference type="PIRSF" id="PIRSF016184">
    <property type="entry name" value="PhzC_PhzF"/>
    <property type="match status" value="1"/>
</dbReference>
<evidence type="ECO:0000313" key="4">
    <source>
        <dbReference type="Proteomes" id="UP000474159"/>
    </source>
</evidence>
<accession>A0A6L3SZP6</accession>
<evidence type="ECO:0000313" key="3">
    <source>
        <dbReference type="EMBL" id="KAB1078144.1"/>
    </source>
</evidence>
<name>A0A6L3SZP6_9HYPH</name>
<dbReference type="GO" id="GO:0005737">
    <property type="term" value="C:cytoplasm"/>
    <property type="evidence" value="ECO:0007669"/>
    <property type="project" value="TreeGrafter"/>
</dbReference>
<dbReference type="RefSeq" id="WP_151001085.1">
    <property type="nucleotide sequence ID" value="NZ_VZZK01000015.1"/>
</dbReference>
<dbReference type="Gene3D" id="3.10.310.10">
    <property type="entry name" value="Diaminopimelate Epimerase, Chain A, domain 1"/>
    <property type="match status" value="2"/>
</dbReference>
<dbReference type="PANTHER" id="PTHR13774:SF32">
    <property type="entry name" value="ANTISENSE-ENHANCING SEQUENCE 1"/>
    <property type="match status" value="1"/>
</dbReference>
<dbReference type="GO" id="GO:0016853">
    <property type="term" value="F:isomerase activity"/>
    <property type="evidence" value="ECO:0007669"/>
    <property type="project" value="TreeGrafter"/>
</dbReference>
<protein>
    <submittedName>
        <fullName evidence="3">PhzF family phenazine biosynthesis protein</fullName>
    </submittedName>
</protein>
<dbReference type="InterPro" id="IPR003719">
    <property type="entry name" value="Phenazine_PhzF-like"/>
</dbReference>
<sequence>MTRRRFATLDVFTDEPYAGNPLAVVLDSEGLDGAAMQRIAREFNLSETVFVRPPAEPRHRAALRIFTPARELPFAGHPTVGTAVLLGLQDQDRADGAARADALAFGLEEQIGIVPCVVEAGAGRGRARFKIPALPTFLGEGPDPAALAAALSLAPEDIGAGLHVPSRHGAGVAFTFVPVASRDRLDAARIDPAGLAALGAGSGGEVGELGPLYLYTPDPEGLGPRYQARMFAPHLGVPEDPATGSAAAAFAGVLMQFAPLGNGEHDVVIRQGLAMGRPSEIALQLVIAEGALRSVEIGGEAVLVSEGHLVA</sequence>
<dbReference type="EMBL" id="VZZK01000015">
    <property type="protein sequence ID" value="KAB1078144.1"/>
    <property type="molecule type" value="Genomic_DNA"/>
</dbReference>
<keyword evidence="4" id="KW-1185">Reference proteome</keyword>
<dbReference type="AlphaFoldDB" id="A0A6L3SZP6"/>
<dbReference type="Pfam" id="PF02567">
    <property type="entry name" value="PhzC-PhzF"/>
    <property type="match status" value="1"/>
</dbReference>
<feature type="active site" evidence="2">
    <location>
        <position position="47"/>
    </location>
</feature>
<dbReference type="Proteomes" id="UP000474159">
    <property type="component" value="Unassembled WGS sequence"/>
</dbReference>
<comment type="similarity">
    <text evidence="1">Belongs to the PhzF family.</text>
</comment>
<dbReference type="PANTHER" id="PTHR13774">
    <property type="entry name" value="PHENAZINE BIOSYNTHESIS PROTEIN"/>
    <property type="match status" value="1"/>
</dbReference>
<organism evidence="3 4">
    <name type="scientific">Methylobacterium soli</name>
    <dbReference type="NCBI Taxonomy" id="553447"/>
    <lineage>
        <taxon>Bacteria</taxon>
        <taxon>Pseudomonadati</taxon>
        <taxon>Pseudomonadota</taxon>
        <taxon>Alphaproteobacteria</taxon>
        <taxon>Hyphomicrobiales</taxon>
        <taxon>Methylobacteriaceae</taxon>
        <taxon>Methylobacterium</taxon>
    </lineage>
</organism>
<dbReference type="NCBIfam" id="TIGR00654">
    <property type="entry name" value="PhzF_family"/>
    <property type="match status" value="1"/>
</dbReference>
<reference evidence="3 4" key="1">
    <citation type="submission" date="2019-09" db="EMBL/GenBank/DDBJ databases">
        <title>YIM 48816 draft genome.</title>
        <authorList>
            <person name="Jiang L."/>
        </authorList>
    </citation>
    <scope>NUCLEOTIDE SEQUENCE [LARGE SCALE GENOMIC DNA]</scope>
    <source>
        <strain evidence="3 4">YIM 48816</strain>
    </source>
</reference>
<evidence type="ECO:0000256" key="1">
    <source>
        <dbReference type="ARBA" id="ARBA00008270"/>
    </source>
</evidence>
<proteinExistence type="inferred from homology"/>
<dbReference type="SUPFAM" id="SSF54506">
    <property type="entry name" value="Diaminopimelate epimerase-like"/>
    <property type="match status" value="1"/>
</dbReference>
<comment type="caution">
    <text evidence="3">The sequence shown here is derived from an EMBL/GenBank/DDBJ whole genome shotgun (WGS) entry which is preliminary data.</text>
</comment>
<gene>
    <name evidence="3" type="ORF">F6X53_15340</name>
</gene>
<dbReference type="OrthoDB" id="9788221at2"/>